<reference evidence="2" key="1">
    <citation type="submission" date="2020-02" db="EMBL/GenBank/DDBJ databases">
        <authorList>
            <person name="Meier V. D."/>
        </authorList>
    </citation>
    <scope>NUCLEOTIDE SEQUENCE</scope>
    <source>
        <strain evidence="2">AVDCRST_MAG88</strain>
    </source>
</reference>
<keyword evidence="1" id="KW-0812">Transmembrane</keyword>
<keyword evidence="1" id="KW-1133">Transmembrane helix</keyword>
<name>A0A6J4UVP4_9BACT</name>
<dbReference type="PANTHER" id="PTHR36840:SF1">
    <property type="entry name" value="BLL5714 PROTEIN"/>
    <property type="match status" value="1"/>
</dbReference>
<dbReference type="InterPro" id="IPR010640">
    <property type="entry name" value="Low_temperature_requirement_A"/>
</dbReference>
<evidence type="ECO:0000256" key="1">
    <source>
        <dbReference type="SAM" id="Phobius"/>
    </source>
</evidence>
<evidence type="ECO:0008006" key="3">
    <source>
        <dbReference type="Google" id="ProtNLM"/>
    </source>
</evidence>
<feature type="transmembrane region" description="Helical" evidence="1">
    <location>
        <begin position="180"/>
        <end position="202"/>
    </location>
</feature>
<evidence type="ECO:0000313" key="2">
    <source>
        <dbReference type="EMBL" id="CAA9559282.1"/>
    </source>
</evidence>
<feature type="transmembrane region" description="Helical" evidence="1">
    <location>
        <begin position="45"/>
        <end position="66"/>
    </location>
</feature>
<organism evidence="2">
    <name type="scientific">uncultured Thermomicrobiales bacterium</name>
    <dbReference type="NCBI Taxonomy" id="1645740"/>
    <lineage>
        <taxon>Bacteria</taxon>
        <taxon>Pseudomonadati</taxon>
        <taxon>Thermomicrobiota</taxon>
        <taxon>Thermomicrobia</taxon>
        <taxon>Thermomicrobiales</taxon>
        <taxon>environmental samples</taxon>
    </lineage>
</organism>
<protein>
    <recommendedName>
        <fullName evidence="3">Low temperature requirement protein A</fullName>
    </recommendedName>
</protein>
<feature type="transmembrane region" description="Helical" evidence="1">
    <location>
        <begin position="209"/>
        <end position="228"/>
    </location>
</feature>
<sequence length="285" mass="29607">GVSLYLRASHHVPAARNNLRLLLASYVPSAALWLLSLALPPPWRYLAGATAMAIELATPVVGVRIFRRGGAVSASHLPERFGLFTLIVLGESVVAVASGTAGTNWRPSSVAGAMAGFVIAACLWWAYFAFLERAVVIRGVWSVHLYNFGHLPILISLTMVGVGIQFAIEGAGAQPLAAGARWALCGGVALYLLTTSAIYVTTLRSVRNLGLVVSLTVAAVALALGFGGGMIPSLALLGILVVMLVGLVGYKVLNLALTEGLEGAEPAGMPVESVGEPVGDFVVPR</sequence>
<feature type="transmembrane region" description="Helical" evidence="1">
    <location>
        <begin position="78"/>
        <end position="98"/>
    </location>
</feature>
<gene>
    <name evidence="2" type="ORF">AVDCRST_MAG88-1362</name>
</gene>
<accession>A0A6J4UVP4</accession>
<dbReference type="EMBL" id="CADCWM010000441">
    <property type="protein sequence ID" value="CAA9559282.1"/>
    <property type="molecule type" value="Genomic_DNA"/>
</dbReference>
<feature type="non-terminal residue" evidence="2">
    <location>
        <position position="1"/>
    </location>
</feature>
<keyword evidence="1" id="KW-0472">Membrane</keyword>
<dbReference type="AlphaFoldDB" id="A0A6J4UVP4"/>
<dbReference type="PANTHER" id="PTHR36840">
    <property type="entry name" value="BLL5714 PROTEIN"/>
    <property type="match status" value="1"/>
</dbReference>
<feature type="transmembrane region" description="Helical" evidence="1">
    <location>
        <begin position="234"/>
        <end position="253"/>
    </location>
</feature>
<feature type="transmembrane region" description="Helical" evidence="1">
    <location>
        <begin position="110"/>
        <end position="131"/>
    </location>
</feature>
<feature type="transmembrane region" description="Helical" evidence="1">
    <location>
        <begin position="143"/>
        <end position="168"/>
    </location>
</feature>
<feature type="transmembrane region" description="Helical" evidence="1">
    <location>
        <begin position="21"/>
        <end position="39"/>
    </location>
</feature>
<dbReference type="Pfam" id="PF06772">
    <property type="entry name" value="LtrA"/>
    <property type="match status" value="1"/>
</dbReference>
<proteinExistence type="predicted"/>